<dbReference type="PANTHER" id="PTHR24198:SF195">
    <property type="entry name" value="DEATH DOMAIN-CONTAINING PROTEIN"/>
    <property type="match status" value="1"/>
</dbReference>
<feature type="region of interest" description="Disordered" evidence="4">
    <location>
        <begin position="398"/>
        <end position="470"/>
    </location>
</feature>
<protein>
    <submittedName>
        <fullName evidence="5">Uncharacterized protein</fullName>
    </submittedName>
</protein>
<proteinExistence type="predicted"/>
<dbReference type="Pfam" id="PF12796">
    <property type="entry name" value="Ank_2"/>
    <property type="match status" value="2"/>
</dbReference>
<evidence type="ECO:0000256" key="1">
    <source>
        <dbReference type="ARBA" id="ARBA00022737"/>
    </source>
</evidence>
<dbReference type="Gene3D" id="1.25.40.20">
    <property type="entry name" value="Ankyrin repeat-containing domain"/>
    <property type="match status" value="2"/>
</dbReference>
<dbReference type="InterPro" id="IPR036770">
    <property type="entry name" value="Ankyrin_rpt-contain_sf"/>
</dbReference>
<dbReference type="Pfam" id="PF00023">
    <property type="entry name" value="Ank"/>
    <property type="match status" value="1"/>
</dbReference>
<reference evidence="5 6" key="1">
    <citation type="submission" date="2018-11" db="EMBL/GenBank/DDBJ databases">
        <authorList>
            <consortium name="Pathogen Informatics"/>
        </authorList>
    </citation>
    <scope>NUCLEOTIDE SEQUENCE [LARGE SCALE GENOMIC DNA]</scope>
</reference>
<feature type="non-terminal residue" evidence="5">
    <location>
        <position position="470"/>
    </location>
</feature>
<dbReference type="PRINTS" id="PR01415">
    <property type="entry name" value="ANKYRIN"/>
</dbReference>
<feature type="repeat" description="ANK" evidence="3">
    <location>
        <begin position="90"/>
        <end position="122"/>
    </location>
</feature>
<dbReference type="SMART" id="SM00248">
    <property type="entry name" value="ANK"/>
    <property type="match status" value="8"/>
</dbReference>
<sequence>MGAKDPDQDCDMVTALDRDALTPTELKFLEAARTNKCDILRSIIERKSCNINVKTNLNRTALHMAASQGNLEAVQLLVKAQIIIDTADKHGMTPLYWAAFKDRVDVVLYLIEAGADPRRRTKRGYSLLHVIAKADAIKTMEALLRQKIITYFTELDNDDTTPLMIAASSGSVLSTTVLSKLCRIEEDIDQHQKNLLHMAVLSGSSEVVSVLCENPAASTLINEFDDDGMTPLQYAVEELHYDCAEILLAHGAKPNLRSPQTNCPMITAALKGDIEMIHVLFSGKAGIKQKNRSGNTPLHIASMSNHINCVMDLLQMGADIEVRNKEYHPNGGFLITCETSSCSLKSKELRGTAEKTESSDSISETGTFVGSLSPTEFEQRSKEAGVVLINDQIVVLGSDANGEPDSRDSGASSAKEDDSVFSISEATTYKSTSPHSKPPASPRHRPAAKATKAGDSKLTNGTAASPVSAA</sequence>
<dbReference type="SUPFAM" id="SSF48403">
    <property type="entry name" value="Ankyrin repeat"/>
    <property type="match status" value="1"/>
</dbReference>
<feature type="compositionally biased region" description="Polar residues" evidence="4">
    <location>
        <begin position="457"/>
        <end position="470"/>
    </location>
</feature>
<accession>A0A3P6U0T9</accession>
<evidence type="ECO:0000256" key="4">
    <source>
        <dbReference type="SAM" id="MobiDB-lite"/>
    </source>
</evidence>
<dbReference type="PANTHER" id="PTHR24198">
    <property type="entry name" value="ANKYRIN REPEAT AND PROTEIN KINASE DOMAIN-CONTAINING PROTEIN"/>
    <property type="match status" value="1"/>
</dbReference>
<dbReference type="InterPro" id="IPR002110">
    <property type="entry name" value="Ankyrin_rpt"/>
</dbReference>
<feature type="repeat" description="ANK" evidence="3">
    <location>
        <begin position="57"/>
        <end position="89"/>
    </location>
</feature>
<keyword evidence="6" id="KW-1185">Reference proteome</keyword>
<dbReference type="AlphaFoldDB" id="A0A3P6U0T9"/>
<organism evidence="5 6">
    <name type="scientific">Dibothriocephalus latus</name>
    <name type="common">Fish tapeworm</name>
    <name type="synonym">Diphyllobothrium latum</name>
    <dbReference type="NCBI Taxonomy" id="60516"/>
    <lineage>
        <taxon>Eukaryota</taxon>
        <taxon>Metazoa</taxon>
        <taxon>Spiralia</taxon>
        <taxon>Lophotrochozoa</taxon>
        <taxon>Platyhelminthes</taxon>
        <taxon>Cestoda</taxon>
        <taxon>Eucestoda</taxon>
        <taxon>Diphyllobothriidea</taxon>
        <taxon>Diphyllobothriidae</taxon>
        <taxon>Dibothriocephalus</taxon>
    </lineage>
</organism>
<evidence type="ECO:0000256" key="2">
    <source>
        <dbReference type="ARBA" id="ARBA00023043"/>
    </source>
</evidence>
<evidence type="ECO:0000313" key="5">
    <source>
        <dbReference type="EMBL" id="VDK70121.1"/>
    </source>
</evidence>
<feature type="repeat" description="ANK" evidence="3">
    <location>
        <begin position="227"/>
        <end position="259"/>
    </location>
</feature>
<feature type="repeat" description="ANK" evidence="3">
    <location>
        <begin position="293"/>
        <end position="325"/>
    </location>
</feature>
<evidence type="ECO:0000256" key="3">
    <source>
        <dbReference type="PROSITE-ProRule" id="PRU00023"/>
    </source>
</evidence>
<dbReference type="Proteomes" id="UP000281553">
    <property type="component" value="Unassembled WGS sequence"/>
</dbReference>
<dbReference type="EMBL" id="UYRU01041821">
    <property type="protein sequence ID" value="VDK70121.1"/>
    <property type="molecule type" value="Genomic_DNA"/>
</dbReference>
<dbReference type="PROSITE" id="PS50088">
    <property type="entry name" value="ANK_REPEAT"/>
    <property type="match status" value="4"/>
</dbReference>
<keyword evidence="2 3" id="KW-0040">ANK repeat</keyword>
<feature type="compositionally biased region" description="Polar residues" evidence="4">
    <location>
        <begin position="359"/>
        <end position="376"/>
    </location>
</feature>
<feature type="compositionally biased region" description="Basic and acidic residues" evidence="4">
    <location>
        <begin position="404"/>
        <end position="418"/>
    </location>
</feature>
<keyword evidence="1" id="KW-0677">Repeat</keyword>
<name>A0A3P6U0T9_DIBLA</name>
<feature type="compositionally biased region" description="Polar residues" evidence="4">
    <location>
        <begin position="421"/>
        <end position="435"/>
    </location>
</feature>
<dbReference type="PROSITE" id="PS50297">
    <property type="entry name" value="ANK_REP_REGION"/>
    <property type="match status" value="4"/>
</dbReference>
<evidence type="ECO:0000313" key="6">
    <source>
        <dbReference type="Proteomes" id="UP000281553"/>
    </source>
</evidence>
<dbReference type="OrthoDB" id="448455at2759"/>
<gene>
    <name evidence="5" type="ORF">DILT_LOCUS2223</name>
</gene>
<feature type="region of interest" description="Disordered" evidence="4">
    <location>
        <begin position="352"/>
        <end position="376"/>
    </location>
</feature>